<evidence type="ECO:0000256" key="1">
    <source>
        <dbReference type="SAM" id="MobiDB-lite"/>
    </source>
</evidence>
<dbReference type="AlphaFoldDB" id="A0A935PYK2"/>
<dbReference type="EMBL" id="JADJMH010000013">
    <property type="protein sequence ID" value="MBK7675753.1"/>
    <property type="molecule type" value="Genomic_DNA"/>
</dbReference>
<comment type="caution">
    <text evidence="3">The sequence shown here is derived from an EMBL/GenBank/DDBJ whole genome shotgun (WGS) entry which is preliminary data.</text>
</comment>
<proteinExistence type="predicted"/>
<gene>
    <name evidence="3" type="ORF">IPJ27_13890</name>
</gene>
<organism evidence="3 4">
    <name type="scientific">Candidatus Accumulibacter proximus</name>
    <dbReference type="NCBI Taxonomy" id="2954385"/>
    <lineage>
        <taxon>Bacteria</taxon>
        <taxon>Pseudomonadati</taxon>
        <taxon>Pseudomonadota</taxon>
        <taxon>Betaproteobacteria</taxon>
        <taxon>Candidatus Accumulibacter</taxon>
    </lineage>
</organism>
<reference evidence="3 4" key="1">
    <citation type="submission" date="2020-10" db="EMBL/GenBank/DDBJ databases">
        <title>Connecting structure to function with the recovery of over 1000 high-quality activated sludge metagenome-assembled genomes encoding full-length rRNA genes using long-read sequencing.</title>
        <authorList>
            <person name="Singleton C.M."/>
            <person name="Petriglieri F."/>
            <person name="Kristensen J.M."/>
            <person name="Kirkegaard R.H."/>
            <person name="Michaelsen T.Y."/>
            <person name="Andersen M.H."/>
            <person name="Karst S.M."/>
            <person name="Dueholm M.S."/>
            <person name="Nielsen P.H."/>
            <person name="Albertsen M."/>
        </authorList>
    </citation>
    <scope>NUCLEOTIDE SEQUENCE [LARGE SCALE GENOMIC DNA]</scope>
    <source>
        <strain evidence="3">EsbW_18-Q3-R4-48_BATAC.285</strain>
    </source>
</reference>
<protein>
    <recommendedName>
        <fullName evidence="5">Phosphate starvation-inducible protein PsiF</fullName>
    </recommendedName>
</protein>
<evidence type="ECO:0000313" key="4">
    <source>
        <dbReference type="Proteomes" id="UP000697998"/>
    </source>
</evidence>
<feature type="region of interest" description="Disordered" evidence="1">
    <location>
        <begin position="31"/>
        <end position="96"/>
    </location>
</feature>
<evidence type="ECO:0000313" key="3">
    <source>
        <dbReference type="EMBL" id="MBK7675753.1"/>
    </source>
</evidence>
<sequence length="96" mass="9454">MNAKKLLSLSVLASGFLATASSPVLAGPLDPDCTPEKAAKSAAAKSTVGVGGRCSAGEAAKDSAKRTAGIEDKGPLEKKGKDDSGPAKSAVKKAVD</sequence>
<evidence type="ECO:0008006" key="5">
    <source>
        <dbReference type="Google" id="ProtNLM"/>
    </source>
</evidence>
<name>A0A935PYK2_9PROT</name>
<dbReference type="Proteomes" id="UP000697998">
    <property type="component" value="Unassembled WGS sequence"/>
</dbReference>
<accession>A0A935PYK2</accession>
<keyword evidence="2" id="KW-0732">Signal</keyword>
<feature type="compositionally biased region" description="Basic and acidic residues" evidence="1">
    <location>
        <begin position="59"/>
        <end position="85"/>
    </location>
</feature>
<feature type="signal peptide" evidence="2">
    <location>
        <begin position="1"/>
        <end position="26"/>
    </location>
</feature>
<feature type="chain" id="PRO_5036886752" description="Phosphate starvation-inducible protein PsiF" evidence="2">
    <location>
        <begin position="27"/>
        <end position="96"/>
    </location>
</feature>
<evidence type="ECO:0000256" key="2">
    <source>
        <dbReference type="SAM" id="SignalP"/>
    </source>
</evidence>